<dbReference type="EMBL" id="MLQS01000019">
    <property type="protein sequence ID" value="OIJ19276.1"/>
    <property type="molecule type" value="Genomic_DNA"/>
</dbReference>
<sequence>MELETFIKQVKHEKSLMVGDNNNSVEQLLVQNSKDCRRQIILVFYLLSDQKMMRSFFHASEYLLSLRRLRDQLHLALIRIKRNPNHGPEAIKIANLLLKRAFKKQSVCFHHSSNDIVLEMEHFLYRITNENENS</sequence>
<dbReference type="AlphaFoldDB" id="A0A1S2M3U6"/>
<protein>
    <submittedName>
        <fullName evidence="1">Uncharacterized protein</fullName>
    </submittedName>
</protein>
<gene>
    <name evidence="1" type="ORF">BKP45_14065</name>
</gene>
<dbReference type="RefSeq" id="WP_071390322.1">
    <property type="nucleotide sequence ID" value="NZ_MLQS01000019.1"/>
</dbReference>
<reference evidence="1 2" key="1">
    <citation type="submission" date="2016-10" db="EMBL/GenBank/DDBJ databases">
        <title>Draft genome sequences of four alkaliphilic bacteria belonging to the Anaerobacillus genus.</title>
        <authorList>
            <person name="Bassil N.M."/>
            <person name="Lloyd J.R."/>
        </authorList>
    </citation>
    <scope>NUCLEOTIDE SEQUENCE [LARGE SCALE GENOMIC DNA]</scope>
    <source>
        <strain evidence="1 2">DSM 22531</strain>
    </source>
</reference>
<evidence type="ECO:0000313" key="2">
    <source>
        <dbReference type="Proteomes" id="UP000180057"/>
    </source>
</evidence>
<comment type="caution">
    <text evidence="1">The sequence shown here is derived from an EMBL/GenBank/DDBJ whole genome shotgun (WGS) entry which is preliminary data.</text>
</comment>
<organism evidence="1 2">
    <name type="scientific">Anaerobacillus alkalidiazotrophicus</name>
    <dbReference type="NCBI Taxonomy" id="472963"/>
    <lineage>
        <taxon>Bacteria</taxon>
        <taxon>Bacillati</taxon>
        <taxon>Bacillota</taxon>
        <taxon>Bacilli</taxon>
        <taxon>Bacillales</taxon>
        <taxon>Bacillaceae</taxon>
        <taxon>Anaerobacillus</taxon>
    </lineage>
</organism>
<dbReference type="Proteomes" id="UP000180057">
    <property type="component" value="Unassembled WGS sequence"/>
</dbReference>
<proteinExistence type="predicted"/>
<name>A0A1S2M3U6_9BACI</name>
<evidence type="ECO:0000313" key="1">
    <source>
        <dbReference type="EMBL" id="OIJ19276.1"/>
    </source>
</evidence>
<accession>A0A1S2M3U6</accession>
<keyword evidence="2" id="KW-1185">Reference proteome</keyword>
<dbReference type="OrthoDB" id="9831081at2"/>